<feature type="compositionally biased region" description="Low complexity" evidence="1">
    <location>
        <begin position="1"/>
        <end position="20"/>
    </location>
</feature>
<proteinExistence type="predicted"/>
<evidence type="ECO:0000313" key="2">
    <source>
        <dbReference type="EMBL" id="KZV91555.1"/>
    </source>
</evidence>
<feature type="region of interest" description="Disordered" evidence="1">
    <location>
        <begin position="222"/>
        <end position="268"/>
    </location>
</feature>
<name>A0A165H7C3_EXIGL</name>
<protein>
    <submittedName>
        <fullName evidence="2">Uncharacterized protein</fullName>
    </submittedName>
</protein>
<dbReference type="EMBL" id="KV426025">
    <property type="protein sequence ID" value="KZV91555.1"/>
    <property type="molecule type" value="Genomic_DNA"/>
</dbReference>
<dbReference type="Proteomes" id="UP000077266">
    <property type="component" value="Unassembled WGS sequence"/>
</dbReference>
<feature type="compositionally biased region" description="Basic and acidic residues" evidence="1">
    <location>
        <begin position="158"/>
        <end position="175"/>
    </location>
</feature>
<accession>A0A165H7C3</accession>
<feature type="compositionally biased region" description="Basic residues" evidence="1">
    <location>
        <begin position="186"/>
        <end position="195"/>
    </location>
</feature>
<evidence type="ECO:0000256" key="1">
    <source>
        <dbReference type="SAM" id="MobiDB-lite"/>
    </source>
</evidence>
<feature type="compositionally biased region" description="Basic residues" evidence="1">
    <location>
        <begin position="58"/>
        <end position="68"/>
    </location>
</feature>
<dbReference type="AlphaFoldDB" id="A0A165H7C3"/>
<evidence type="ECO:0000313" key="3">
    <source>
        <dbReference type="Proteomes" id="UP000077266"/>
    </source>
</evidence>
<gene>
    <name evidence="2" type="ORF">EXIGLDRAFT_719241</name>
</gene>
<feature type="non-terminal residue" evidence="2">
    <location>
        <position position="362"/>
    </location>
</feature>
<feature type="region of interest" description="Disordered" evidence="1">
    <location>
        <begin position="311"/>
        <end position="332"/>
    </location>
</feature>
<feature type="region of interest" description="Disordered" evidence="1">
    <location>
        <begin position="1"/>
        <end position="203"/>
    </location>
</feature>
<sequence length="362" mass="39030">MPASASSPPASSSARVAESSILRRPIQYIAALTKTRNSRRHSVSPRGSSASSSARPRSATRGRSRRSHSKEQDRSTRSAPASPVRTDARSRRRIKHKTSSQTPFTTDQKVALLQLMDGGSTKKVRRRIAKASEREEHKRRKSDGVQSGSVGLGVEGGLHAEDGTYWRDQAERDEYTSLVTGDYVHSGRKTRRVHSHNSLGTRAASDDEDLVVVDRNNLPSARIPRAVAETSTSTPSSGLSADSNMRRGRPTARRPTTSPAEPHSTAGKPVTALSLARDAFFADSFVPNRSPARPLSEASSAPSTPLKAVFASNATSSTSSDPPTPRSRRGVQSLYVTPTSPLAGQFAELRVRARTSSLNTSR</sequence>
<keyword evidence="3" id="KW-1185">Reference proteome</keyword>
<organism evidence="2 3">
    <name type="scientific">Exidia glandulosa HHB12029</name>
    <dbReference type="NCBI Taxonomy" id="1314781"/>
    <lineage>
        <taxon>Eukaryota</taxon>
        <taxon>Fungi</taxon>
        <taxon>Dikarya</taxon>
        <taxon>Basidiomycota</taxon>
        <taxon>Agaricomycotina</taxon>
        <taxon>Agaricomycetes</taxon>
        <taxon>Auriculariales</taxon>
        <taxon>Exidiaceae</taxon>
        <taxon>Exidia</taxon>
    </lineage>
</organism>
<feature type="compositionally biased region" description="Low complexity" evidence="1">
    <location>
        <begin position="44"/>
        <end position="57"/>
    </location>
</feature>
<dbReference type="InParanoid" id="A0A165H7C3"/>
<reference evidence="2 3" key="1">
    <citation type="journal article" date="2016" name="Mol. Biol. Evol.">
        <title>Comparative Genomics of Early-Diverging Mushroom-Forming Fungi Provides Insights into the Origins of Lignocellulose Decay Capabilities.</title>
        <authorList>
            <person name="Nagy L.G."/>
            <person name="Riley R."/>
            <person name="Tritt A."/>
            <person name="Adam C."/>
            <person name="Daum C."/>
            <person name="Floudas D."/>
            <person name="Sun H."/>
            <person name="Yadav J.S."/>
            <person name="Pangilinan J."/>
            <person name="Larsson K.H."/>
            <person name="Matsuura K."/>
            <person name="Barry K."/>
            <person name="Labutti K."/>
            <person name="Kuo R."/>
            <person name="Ohm R.A."/>
            <person name="Bhattacharya S.S."/>
            <person name="Shirouzu T."/>
            <person name="Yoshinaga Y."/>
            <person name="Martin F.M."/>
            <person name="Grigoriev I.V."/>
            <person name="Hibbett D.S."/>
        </authorList>
    </citation>
    <scope>NUCLEOTIDE SEQUENCE [LARGE SCALE GENOMIC DNA]</scope>
    <source>
        <strain evidence="2 3">HHB12029</strain>
    </source>
</reference>
<feature type="compositionally biased region" description="Polar residues" evidence="1">
    <location>
        <begin position="229"/>
        <end position="243"/>
    </location>
</feature>
<feature type="compositionally biased region" description="Polar residues" evidence="1">
    <location>
        <begin position="99"/>
        <end position="108"/>
    </location>
</feature>